<evidence type="ECO:0000313" key="2">
    <source>
        <dbReference type="EMBL" id="SED19748.1"/>
    </source>
</evidence>
<keyword evidence="3" id="KW-1185">Reference proteome</keyword>
<reference evidence="3" key="1">
    <citation type="submission" date="2016-10" db="EMBL/GenBank/DDBJ databases">
        <authorList>
            <person name="Varghese N."/>
            <person name="Submissions S."/>
        </authorList>
    </citation>
    <scope>NUCLEOTIDE SEQUENCE [LARGE SCALE GENOMIC DNA]</scope>
    <source>
        <strain evidence="3">DSM 12111</strain>
    </source>
</reference>
<organism evidence="2 3">
    <name type="scientific">Pseudomonas anguilliseptica</name>
    <dbReference type="NCBI Taxonomy" id="53406"/>
    <lineage>
        <taxon>Bacteria</taxon>
        <taxon>Pseudomonadati</taxon>
        <taxon>Pseudomonadota</taxon>
        <taxon>Gammaproteobacteria</taxon>
        <taxon>Pseudomonadales</taxon>
        <taxon>Pseudomonadaceae</taxon>
        <taxon>Pseudomonas</taxon>
    </lineage>
</organism>
<dbReference type="RefSeq" id="WP_090380334.1">
    <property type="nucleotide sequence ID" value="NZ_CP156749.1"/>
</dbReference>
<dbReference type="AlphaFoldDB" id="A0A1H4YRB0"/>
<dbReference type="OrthoDB" id="6874794at2"/>
<protein>
    <submittedName>
        <fullName evidence="2">Uncharacterized protein</fullName>
    </submittedName>
</protein>
<dbReference type="Proteomes" id="UP000242849">
    <property type="component" value="Unassembled WGS sequence"/>
</dbReference>
<sequence length="226" mass="23154">MSKRWITAAVATAIVGGVLGVVLSADLEQPKPTQAASNNSEGGKSSAPSQSTAAPASQAASQGASGVSTLQAKPPVTTSSAAQATLWDADSLQETESNGITQHLTQVDPQQLSNLALGQVVSLALPGRNSPTRATLGETRNTAGSAVWQGSLIDGDEVESMTLVKGALETHITVATLDGSLSIIIDNATGKTVITDENQLVMRADPNDSLHYDHKELAPLPPPTQG</sequence>
<dbReference type="EMBL" id="FNSC01000001">
    <property type="protein sequence ID" value="SED19748.1"/>
    <property type="molecule type" value="Genomic_DNA"/>
</dbReference>
<feature type="region of interest" description="Disordered" evidence="1">
    <location>
        <begin position="30"/>
        <end position="76"/>
    </location>
</feature>
<dbReference type="STRING" id="53406.SAMN05421553_2213"/>
<feature type="compositionally biased region" description="Basic and acidic residues" evidence="1">
    <location>
        <begin position="206"/>
        <end position="217"/>
    </location>
</feature>
<gene>
    <name evidence="2" type="ORF">SAMN05421553_2213</name>
</gene>
<feature type="region of interest" description="Disordered" evidence="1">
    <location>
        <begin position="206"/>
        <end position="226"/>
    </location>
</feature>
<feature type="compositionally biased region" description="Polar residues" evidence="1">
    <location>
        <begin position="67"/>
        <end position="76"/>
    </location>
</feature>
<evidence type="ECO:0000256" key="1">
    <source>
        <dbReference type="SAM" id="MobiDB-lite"/>
    </source>
</evidence>
<name>A0A1H4YRB0_PSEAG</name>
<proteinExistence type="predicted"/>
<evidence type="ECO:0000313" key="3">
    <source>
        <dbReference type="Proteomes" id="UP000242849"/>
    </source>
</evidence>
<feature type="compositionally biased region" description="Low complexity" evidence="1">
    <location>
        <begin position="45"/>
        <end position="66"/>
    </location>
</feature>
<feature type="compositionally biased region" description="Polar residues" evidence="1">
    <location>
        <begin position="31"/>
        <end position="43"/>
    </location>
</feature>
<accession>A0A1H4YRB0</accession>